<accession>A0A8T0BHV1</accession>
<keyword evidence="3" id="KW-1185">Reference proteome</keyword>
<sequence length="69" mass="8074">MFFNAHSVLLVITCFHSYTVAKDELMTQFCLNTDTHVHTEGQKNLHNFFLQQIQLNRITQNKPDIQVNP</sequence>
<evidence type="ECO:0008006" key="4">
    <source>
        <dbReference type="Google" id="ProtNLM"/>
    </source>
</evidence>
<dbReference type="EMBL" id="JABFDY010000006">
    <property type="protein sequence ID" value="KAF7706812.1"/>
    <property type="molecule type" value="Genomic_DNA"/>
</dbReference>
<feature type="chain" id="PRO_5035839318" description="Secreted protein" evidence="1">
    <location>
        <begin position="22"/>
        <end position="69"/>
    </location>
</feature>
<dbReference type="Proteomes" id="UP000606274">
    <property type="component" value="Unassembled WGS sequence"/>
</dbReference>
<evidence type="ECO:0000313" key="3">
    <source>
        <dbReference type="Proteomes" id="UP000606274"/>
    </source>
</evidence>
<reference evidence="2" key="1">
    <citation type="submission" date="2020-08" db="EMBL/GenBank/DDBJ databases">
        <title>Chromosome-level assembly of Southern catfish (Silurus meridionalis) provides insights into visual adaptation to the nocturnal and benthic lifestyles.</title>
        <authorList>
            <person name="Zhang Y."/>
            <person name="Wang D."/>
            <person name="Peng Z."/>
        </authorList>
    </citation>
    <scope>NUCLEOTIDE SEQUENCE</scope>
    <source>
        <strain evidence="2">SWU-2019-XX</strain>
        <tissue evidence="2">Muscle</tissue>
    </source>
</reference>
<gene>
    <name evidence="2" type="ORF">HF521_020066</name>
</gene>
<evidence type="ECO:0000313" key="2">
    <source>
        <dbReference type="EMBL" id="KAF7706812.1"/>
    </source>
</evidence>
<feature type="signal peptide" evidence="1">
    <location>
        <begin position="1"/>
        <end position="21"/>
    </location>
</feature>
<dbReference type="AlphaFoldDB" id="A0A8T0BHV1"/>
<name>A0A8T0BHV1_SILME</name>
<proteinExistence type="predicted"/>
<keyword evidence="1" id="KW-0732">Signal</keyword>
<evidence type="ECO:0000256" key="1">
    <source>
        <dbReference type="SAM" id="SignalP"/>
    </source>
</evidence>
<comment type="caution">
    <text evidence="2">The sequence shown here is derived from an EMBL/GenBank/DDBJ whole genome shotgun (WGS) entry which is preliminary data.</text>
</comment>
<organism evidence="2 3">
    <name type="scientific">Silurus meridionalis</name>
    <name type="common">Southern catfish</name>
    <name type="synonym">Silurus soldatovi meridionalis</name>
    <dbReference type="NCBI Taxonomy" id="175797"/>
    <lineage>
        <taxon>Eukaryota</taxon>
        <taxon>Metazoa</taxon>
        <taxon>Chordata</taxon>
        <taxon>Craniata</taxon>
        <taxon>Vertebrata</taxon>
        <taxon>Euteleostomi</taxon>
        <taxon>Actinopterygii</taxon>
        <taxon>Neopterygii</taxon>
        <taxon>Teleostei</taxon>
        <taxon>Ostariophysi</taxon>
        <taxon>Siluriformes</taxon>
        <taxon>Siluridae</taxon>
        <taxon>Silurus</taxon>
    </lineage>
</organism>
<protein>
    <recommendedName>
        <fullName evidence="4">Secreted protein</fullName>
    </recommendedName>
</protein>